<dbReference type="GO" id="GO:0140114">
    <property type="term" value="P:cellular detoxification of fluoride"/>
    <property type="evidence" value="ECO:0007669"/>
    <property type="project" value="UniProtKB-UniRule"/>
</dbReference>
<organism evidence="11 12">
    <name type="scientific">Liquorilactobacillus sucicola DSM 21376 = JCM 15457</name>
    <dbReference type="NCBI Taxonomy" id="1423806"/>
    <lineage>
        <taxon>Bacteria</taxon>
        <taxon>Bacillati</taxon>
        <taxon>Bacillota</taxon>
        <taxon>Bacilli</taxon>
        <taxon>Lactobacillales</taxon>
        <taxon>Lactobacillaceae</taxon>
        <taxon>Liquorilactobacillus</taxon>
    </lineage>
</organism>
<evidence type="ECO:0000256" key="9">
    <source>
        <dbReference type="ARBA" id="ARBA00049940"/>
    </source>
</evidence>
<evidence type="ECO:0000256" key="7">
    <source>
        <dbReference type="ARBA" id="ARBA00035120"/>
    </source>
</evidence>
<evidence type="ECO:0000313" key="11">
    <source>
        <dbReference type="EMBL" id="KRN05574.1"/>
    </source>
</evidence>
<dbReference type="PATRIC" id="fig|1423806.3.peg.2181"/>
<accession>A0A023CVU8</accession>
<keyword evidence="10" id="KW-0406">Ion transport</keyword>
<feature type="binding site" evidence="10">
    <location>
        <position position="72"/>
    </location>
    <ligand>
        <name>Na(+)</name>
        <dbReference type="ChEBI" id="CHEBI:29101"/>
        <note>structural</note>
    </ligand>
</feature>
<dbReference type="GO" id="GO:0005886">
    <property type="term" value="C:plasma membrane"/>
    <property type="evidence" value="ECO:0007669"/>
    <property type="project" value="UniProtKB-SubCell"/>
</dbReference>
<keyword evidence="3 10" id="KW-0812">Transmembrane</keyword>
<keyword evidence="2 10" id="KW-1003">Cell membrane</keyword>
<feature type="binding site" evidence="10">
    <location>
        <position position="75"/>
    </location>
    <ligand>
        <name>Na(+)</name>
        <dbReference type="ChEBI" id="CHEBI:29101"/>
        <note>structural</note>
    </ligand>
</feature>
<evidence type="ECO:0000256" key="8">
    <source>
        <dbReference type="ARBA" id="ARBA00035585"/>
    </source>
</evidence>
<dbReference type="OrthoDB" id="9799631at2"/>
<evidence type="ECO:0000256" key="10">
    <source>
        <dbReference type="HAMAP-Rule" id="MF_00454"/>
    </source>
</evidence>
<name>A0A023CVU8_9LACO</name>
<dbReference type="PANTHER" id="PTHR28259:SF1">
    <property type="entry name" value="FLUORIDE EXPORT PROTEIN 1-RELATED"/>
    <property type="match status" value="1"/>
</dbReference>
<keyword evidence="10" id="KW-0915">Sodium</keyword>
<dbReference type="HAMAP" id="MF_00454">
    <property type="entry name" value="FluC"/>
    <property type="match status" value="1"/>
</dbReference>
<gene>
    <name evidence="10" type="primary">fluC</name>
    <name evidence="10" type="synonym">crcB</name>
    <name evidence="11" type="ORF">FD15_GL002137</name>
</gene>
<dbReference type="RefSeq" id="WP_034987156.1">
    <property type="nucleotide sequence ID" value="NZ_AYZF01000017.1"/>
</dbReference>
<comment type="subcellular location">
    <subcellularLocation>
        <location evidence="1 10">Cell membrane</location>
        <topology evidence="1 10">Multi-pass membrane protein</topology>
    </subcellularLocation>
</comment>
<keyword evidence="10" id="KW-0813">Transport</keyword>
<evidence type="ECO:0000256" key="2">
    <source>
        <dbReference type="ARBA" id="ARBA00022475"/>
    </source>
</evidence>
<evidence type="ECO:0000256" key="1">
    <source>
        <dbReference type="ARBA" id="ARBA00004651"/>
    </source>
</evidence>
<evidence type="ECO:0000256" key="5">
    <source>
        <dbReference type="ARBA" id="ARBA00023136"/>
    </source>
</evidence>
<keyword evidence="4 10" id="KW-1133">Transmembrane helix</keyword>
<dbReference type="Pfam" id="PF02537">
    <property type="entry name" value="CRCB"/>
    <property type="match status" value="1"/>
</dbReference>
<evidence type="ECO:0000313" key="12">
    <source>
        <dbReference type="Proteomes" id="UP000050961"/>
    </source>
</evidence>
<comment type="catalytic activity">
    <reaction evidence="8">
        <text>fluoride(in) = fluoride(out)</text>
        <dbReference type="Rhea" id="RHEA:76159"/>
        <dbReference type="ChEBI" id="CHEBI:17051"/>
    </reaction>
    <physiologicalReaction direction="left-to-right" evidence="8">
        <dbReference type="Rhea" id="RHEA:76160"/>
    </physiologicalReaction>
</comment>
<dbReference type="Proteomes" id="UP000050961">
    <property type="component" value="Unassembled WGS sequence"/>
</dbReference>
<keyword evidence="10" id="KW-0479">Metal-binding</keyword>
<comment type="function">
    <text evidence="9 10">Fluoride-specific ion channel. Important for reducing fluoride concentration in the cell, thus reducing its toxicity.</text>
</comment>
<dbReference type="PANTHER" id="PTHR28259">
    <property type="entry name" value="FLUORIDE EXPORT PROTEIN 1-RELATED"/>
    <property type="match status" value="1"/>
</dbReference>
<comment type="activity regulation">
    <text evidence="10">Na(+) is not transported, but it plays an essential structural role and its presence is essential for fluoride channel function.</text>
</comment>
<evidence type="ECO:0000256" key="4">
    <source>
        <dbReference type="ARBA" id="ARBA00022989"/>
    </source>
</evidence>
<evidence type="ECO:0000256" key="6">
    <source>
        <dbReference type="ARBA" id="ARBA00023303"/>
    </source>
</evidence>
<dbReference type="InterPro" id="IPR003691">
    <property type="entry name" value="FluC"/>
</dbReference>
<keyword evidence="6 10" id="KW-0407">Ion channel</keyword>
<evidence type="ECO:0000256" key="3">
    <source>
        <dbReference type="ARBA" id="ARBA00022692"/>
    </source>
</evidence>
<dbReference type="eggNOG" id="COG0239">
    <property type="taxonomic scope" value="Bacteria"/>
</dbReference>
<dbReference type="EMBL" id="AYZF01000017">
    <property type="protein sequence ID" value="KRN05574.1"/>
    <property type="molecule type" value="Genomic_DNA"/>
</dbReference>
<dbReference type="GO" id="GO:0062054">
    <property type="term" value="F:fluoride channel activity"/>
    <property type="evidence" value="ECO:0007669"/>
    <property type="project" value="UniProtKB-UniRule"/>
</dbReference>
<comment type="similarity">
    <text evidence="7 10">Belongs to the fluoride channel Fluc/FEX (TC 1.A.43) family.</text>
</comment>
<keyword evidence="5 10" id="KW-0472">Membrane</keyword>
<feature type="transmembrane region" description="Helical" evidence="10">
    <location>
        <begin position="6"/>
        <end position="24"/>
    </location>
</feature>
<feature type="transmembrane region" description="Helical" evidence="10">
    <location>
        <begin position="36"/>
        <end position="55"/>
    </location>
</feature>
<proteinExistence type="inferred from homology"/>
<feature type="transmembrane region" description="Helical" evidence="10">
    <location>
        <begin position="97"/>
        <end position="119"/>
    </location>
</feature>
<reference evidence="11 12" key="1">
    <citation type="journal article" date="2015" name="Genome Announc.">
        <title>Expanding the biotechnology potential of lactobacilli through comparative genomics of 213 strains and associated genera.</title>
        <authorList>
            <person name="Sun Z."/>
            <person name="Harris H.M."/>
            <person name="McCann A."/>
            <person name="Guo C."/>
            <person name="Argimon S."/>
            <person name="Zhang W."/>
            <person name="Yang X."/>
            <person name="Jeffery I.B."/>
            <person name="Cooney J.C."/>
            <person name="Kagawa T.F."/>
            <person name="Liu W."/>
            <person name="Song Y."/>
            <person name="Salvetti E."/>
            <person name="Wrobel A."/>
            <person name="Rasinkangas P."/>
            <person name="Parkhill J."/>
            <person name="Rea M.C."/>
            <person name="O'Sullivan O."/>
            <person name="Ritari J."/>
            <person name="Douillard F.P."/>
            <person name="Paul Ross R."/>
            <person name="Yang R."/>
            <person name="Briner A.E."/>
            <person name="Felis G.E."/>
            <person name="de Vos W.M."/>
            <person name="Barrangou R."/>
            <person name="Klaenhammer T.R."/>
            <person name="Caufield P.W."/>
            <person name="Cui Y."/>
            <person name="Zhang H."/>
            <person name="O'Toole P.W."/>
        </authorList>
    </citation>
    <scope>NUCLEOTIDE SEQUENCE [LARGE SCALE GENOMIC DNA]</scope>
    <source>
        <strain evidence="11 12">DSM 21376</strain>
    </source>
</reference>
<keyword evidence="12" id="KW-1185">Reference proteome</keyword>
<dbReference type="GO" id="GO:0046872">
    <property type="term" value="F:metal ion binding"/>
    <property type="evidence" value="ECO:0007669"/>
    <property type="project" value="UniProtKB-KW"/>
</dbReference>
<protein>
    <recommendedName>
        <fullName evidence="10">Fluoride-specific ion channel FluC</fullName>
    </recommendedName>
</protein>
<feature type="transmembrane region" description="Helical" evidence="10">
    <location>
        <begin position="61"/>
        <end position="85"/>
    </location>
</feature>
<dbReference type="AlphaFoldDB" id="A0A023CVU8"/>
<comment type="caution">
    <text evidence="11">The sequence shown here is derived from an EMBL/GenBank/DDBJ whole genome shotgun (WGS) entry which is preliminary data.</text>
</comment>
<sequence length="131" mass="14701">MRKDWANNLSVLFFGFWGGILRYLCSTWFNFNGTILVNLSGSFLLAFLTYFFISFKNLAEWLTIGLSTGFIGSFTTFSSFNLDIFKMLLLNEATAKYLLFYLSISIFGGLTLAFLGAFVGNRLGNRMGAAN</sequence>